<gene>
    <name evidence="13" type="ORF">CHS0354_019218</name>
</gene>
<dbReference type="Gene3D" id="3.40.50.1820">
    <property type="entry name" value="alpha/beta hydrolase"/>
    <property type="match status" value="1"/>
</dbReference>
<evidence type="ECO:0000256" key="9">
    <source>
        <dbReference type="ARBA" id="ARBA00023136"/>
    </source>
</evidence>
<name>A0AAE0W5E0_9BIVA</name>
<reference evidence="13" key="2">
    <citation type="journal article" date="2021" name="Genome Biol. Evol.">
        <title>Developing a high-quality reference genome for a parasitic bivalve with doubly uniparental inheritance (Bivalvia: Unionida).</title>
        <authorList>
            <person name="Smith C.H."/>
        </authorList>
    </citation>
    <scope>NUCLEOTIDE SEQUENCE</scope>
    <source>
        <strain evidence="13">CHS0354</strain>
        <tissue evidence="13">Mantle</tissue>
    </source>
</reference>
<evidence type="ECO:0000256" key="3">
    <source>
        <dbReference type="ARBA" id="ARBA00022448"/>
    </source>
</evidence>
<feature type="transmembrane region" description="Helical" evidence="10">
    <location>
        <begin position="793"/>
        <end position="817"/>
    </location>
</feature>
<dbReference type="InterPro" id="IPR029058">
    <property type="entry name" value="AB_hydrolase_fold"/>
</dbReference>
<protein>
    <recommendedName>
        <fullName evidence="10">GPI inositol-deacylase</fullName>
        <ecNumber evidence="10">3.1.-.-</ecNumber>
    </recommendedName>
</protein>
<dbReference type="EMBL" id="JAEAOA010001191">
    <property type="protein sequence ID" value="KAK3600870.1"/>
    <property type="molecule type" value="Genomic_DNA"/>
</dbReference>
<dbReference type="InterPro" id="IPR039529">
    <property type="entry name" value="PGAP1/BST1"/>
</dbReference>
<dbReference type="SUPFAM" id="SSF53474">
    <property type="entry name" value="alpha/beta-Hydrolases"/>
    <property type="match status" value="1"/>
</dbReference>
<organism evidence="13 14">
    <name type="scientific">Potamilus streckersoni</name>
    <dbReference type="NCBI Taxonomy" id="2493646"/>
    <lineage>
        <taxon>Eukaryota</taxon>
        <taxon>Metazoa</taxon>
        <taxon>Spiralia</taxon>
        <taxon>Lophotrochozoa</taxon>
        <taxon>Mollusca</taxon>
        <taxon>Bivalvia</taxon>
        <taxon>Autobranchia</taxon>
        <taxon>Heteroconchia</taxon>
        <taxon>Palaeoheterodonta</taxon>
        <taxon>Unionida</taxon>
        <taxon>Unionoidea</taxon>
        <taxon>Unionidae</taxon>
        <taxon>Ambleminae</taxon>
        <taxon>Lampsilini</taxon>
        <taxon>Potamilus</taxon>
    </lineage>
</organism>
<feature type="transmembrane region" description="Helical" evidence="10">
    <location>
        <begin position="607"/>
        <end position="626"/>
    </location>
</feature>
<keyword evidence="3 10" id="KW-0813">Transport</keyword>
<dbReference type="GO" id="GO:0006505">
    <property type="term" value="P:GPI anchor metabolic process"/>
    <property type="evidence" value="ECO:0007669"/>
    <property type="project" value="TreeGrafter"/>
</dbReference>
<reference evidence="13" key="3">
    <citation type="submission" date="2023-05" db="EMBL/GenBank/DDBJ databases">
        <authorList>
            <person name="Smith C.H."/>
        </authorList>
    </citation>
    <scope>NUCLEOTIDE SEQUENCE</scope>
    <source>
        <strain evidence="13">CHS0354</strain>
        <tissue evidence="13">Mantle</tissue>
    </source>
</reference>
<keyword evidence="6 10" id="KW-0256">Endoplasmic reticulum</keyword>
<keyword evidence="8 10" id="KW-1133">Transmembrane helix</keyword>
<evidence type="ECO:0000256" key="10">
    <source>
        <dbReference type="RuleBase" id="RU365011"/>
    </source>
</evidence>
<dbReference type="Pfam" id="PF25140">
    <property type="entry name" value="PGAP1_TMD"/>
    <property type="match status" value="1"/>
</dbReference>
<accession>A0AAE0W5E0</accession>
<dbReference type="GO" id="GO:0005789">
    <property type="term" value="C:endoplasmic reticulum membrane"/>
    <property type="evidence" value="ECO:0007669"/>
    <property type="project" value="UniProtKB-SubCell"/>
</dbReference>
<feature type="transmembrane region" description="Helical" evidence="10">
    <location>
        <begin position="699"/>
        <end position="719"/>
    </location>
</feature>
<feature type="transmembrane region" description="Helical" evidence="10">
    <location>
        <begin position="739"/>
        <end position="772"/>
    </location>
</feature>
<comment type="similarity">
    <text evidence="2 10">Belongs to the GPI inositol-deacylase family.</text>
</comment>
<dbReference type="AlphaFoldDB" id="A0AAE0W5E0"/>
<evidence type="ECO:0000313" key="13">
    <source>
        <dbReference type="EMBL" id="KAK3600870.1"/>
    </source>
</evidence>
<evidence type="ECO:0000313" key="14">
    <source>
        <dbReference type="Proteomes" id="UP001195483"/>
    </source>
</evidence>
<feature type="transmembrane region" description="Helical" evidence="10">
    <location>
        <begin position="884"/>
        <end position="901"/>
    </location>
</feature>
<evidence type="ECO:0000256" key="8">
    <source>
        <dbReference type="ARBA" id="ARBA00022989"/>
    </source>
</evidence>
<dbReference type="InterPro" id="IPR012908">
    <property type="entry name" value="PGAP1-ab_dom-like"/>
</dbReference>
<feature type="domain" description="GPI inositol-deacylase PGAP1-like alpha/beta" evidence="11">
    <location>
        <begin position="79"/>
        <end position="299"/>
    </location>
</feature>
<dbReference type="PANTHER" id="PTHR15495:SF7">
    <property type="entry name" value="GPI INOSITOL-DEACYLASE"/>
    <property type="match status" value="1"/>
</dbReference>
<dbReference type="PANTHER" id="PTHR15495">
    <property type="entry name" value="NEGATIVE REGULATOR OF VESICLE FORMATION-RELATED"/>
    <property type="match status" value="1"/>
</dbReference>
<feature type="domain" description="GPI inositol-deacylase transmembrane" evidence="12">
    <location>
        <begin position="612"/>
        <end position="890"/>
    </location>
</feature>
<feature type="transmembrane region" description="Helical" evidence="10">
    <location>
        <begin position="861"/>
        <end position="878"/>
    </location>
</feature>
<keyword evidence="4 10" id="KW-0812">Transmembrane</keyword>
<feature type="transmembrane region" description="Helical" evidence="10">
    <location>
        <begin position="669"/>
        <end position="687"/>
    </location>
</feature>
<feature type="transmembrane region" description="Helical" evidence="10">
    <location>
        <begin position="832"/>
        <end position="849"/>
    </location>
</feature>
<evidence type="ECO:0000256" key="4">
    <source>
        <dbReference type="ARBA" id="ARBA00022692"/>
    </source>
</evidence>
<keyword evidence="9 10" id="KW-0472">Membrane</keyword>
<dbReference type="Proteomes" id="UP001195483">
    <property type="component" value="Unassembled WGS sequence"/>
</dbReference>
<comment type="function">
    <text evidence="10">Involved in inositol deacylation of GPI-anchored proteins which plays important roles in the quality control and ER-associated degradation of GPI-anchored proteins.</text>
</comment>
<dbReference type="GO" id="GO:0015031">
    <property type="term" value="P:protein transport"/>
    <property type="evidence" value="ECO:0007669"/>
    <property type="project" value="UniProtKB-KW"/>
</dbReference>
<keyword evidence="7 10" id="KW-0653">Protein transport</keyword>
<evidence type="ECO:0000256" key="6">
    <source>
        <dbReference type="ARBA" id="ARBA00022824"/>
    </source>
</evidence>
<keyword evidence="14" id="KW-1185">Reference proteome</keyword>
<dbReference type="InterPro" id="IPR056824">
    <property type="entry name" value="PGAP1_TMD"/>
</dbReference>
<evidence type="ECO:0000259" key="11">
    <source>
        <dbReference type="Pfam" id="PF07819"/>
    </source>
</evidence>
<comment type="subcellular location">
    <subcellularLocation>
        <location evidence="1">Endoplasmic reticulum membrane</location>
        <topology evidence="1">Multi-pass membrane protein</topology>
    </subcellularLocation>
</comment>
<evidence type="ECO:0000259" key="12">
    <source>
        <dbReference type="Pfam" id="PF25140"/>
    </source>
</evidence>
<proteinExistence type="inferred from homology"/>
<keyword evidence="5 10" id="KW-0378">Hydrolase</keyword>
<evidence type="ECO:0000256" key="2">
    <source>
        <dbReference type="ARBA" id="ARBA00006931"/>
    </source>
</evidence>
<dbReference type="Pfam" id="PF07819">
    <property type="entry name" value="PGAP1"/>
    <property type="match status" value="1"/>
</dbReference>
<evidence type="ECO:0000256" key="7">
    <source>
        <dbReference type="ARBA" id="ARBA00022927"/>
    </source>
</evidence>
<dbReference type="Pfam" id="PF24660">
    <property type="entry name" value="PGAP1_3rd"/>
    <property type="match status" value="1"/>
</dbReference>
<evidence type="ECO:0000256" key="5">
    <source>
        <dbReference type="ARBA" id="ARBA00022801"/>
    </source>
</evidence>
<evidence type="ECO:0000256" key="1">
    <source>
        <dbReference type="ARBA" id="ARBA00004477"/>
    </source>
</evidence>
<reference evidence="13" key="1">
    <citation type="journal article" date="2021" name="Genome Biol. Evol.">
        <title>A High-Quality Reference Genome for a Parasitic Bivalve with Doubly Uniparental Inheritance (Bivalvia: Unionida).</title>
        <authorList>
            <person name="Smith C.H."/>
        </authorList>
    </citation>
    <scope>NUCLEOTIDE SEQUENCE</scope>
    <source>
        <strain evidence="13">CHS0354</strain>
    </source>
</reference>
<comment type="caution">
    <text evidence="13">The sequence shown here is derived from an EMBL/GenBank/DDBJ whole genome shotgun (WGS) entry which is preliminary data.</text>
</comment>
<dbReference type="EC" id="3.1.-.-" evidence="10"/>
<feature type="transmembrane region" description="Helical" evidence="10">
    <location>
        <begin position="6"/>
        <end position="25"/>
    </location>
</feature>
<sequence>MAGAGAYIFSVAVVAIIVIGILDVLTNFESNSCEMTYMFEQPEYIRVPMKKNVSKSFPRYELYIYGEGFYAKSIKNLKLEGIPVLFIPGHGGSYKQVRSLGSVALRKTEMSAQKDQFNYFSVDLNEDLSGIFGGVLWEETEFVHYAIQKILSLYKNAQNPPKSVVLVGHSMGGMIARALFALPDFDSQTVNTIITEATPHQGPVMALDRNLKHFYRTVNEHWVKYKNSTLSHVTVVSTGGGHRDILVRQGLTSLNDIVDSSRSVSTCTMSVPRAWVSTDHQCAVWCKQMVLATKRSMFNIIDKDAKQISTDPDFRMSVFKHHFLSNPTSTNYYAKWRQDIKLDTSKKWTLKNEKSWKLSQDSISEETYFAIPLEEENVDEVVIVSNSPQVDWVCACKLKDNEERCSTCKNLSPRAQLIPPLNSNKKVIHLNLKDEGLQNMSHVVVIFPPTPHGVIIVAEVYDSMGRHLVNSIPGLFEIMVSFPESVMKGVMVLDLNEGSSYYRLRLMNLNNVVKAYTATLLVSKCKDEKPVETEGSVLHFNIPWVNEDIYKYMKYGESGSLSLKLQSGPTDDYKDSIVINMYLDPTCEYQLKILASLKEMFGQFVRFYGTLIPAYCVAILLMSLTYQLKSLAGAGECPSALQSIIWAWKPLRVAPIAMILQFVLRHEAVQPYLILLHIPTVDGALLIKQGIWFRGAHMILYLVGFGIITFHAAIVNTVIQIASRILGFLFGWCPVTRLGHILCLIMVVVAGVLSLLFCGAIGIFISYIICLIQVLKLCYQSGKNNDARLKSKFHFFFVLFLTWMWLLILNAPALIIWVKNVQYTHSLADDPSRISGFLGSTLLFIFLLCDTPFSGRSAFKMVGYAVHMLSILLLMYGVESVFRVPYFALIGLGAVALPVVAQELAAKFSRRPKTE</sequence>
<dbReference type="GO" id="GO:0006888">
    <property type="term" value="P:endoplasmic reticulum to Golgi vesicle-mediated transport"/>
    <property type="evidence" value="ECO:0007669"/>
    <property type="project" value="TreeGrafter"/>
</dbReference>
<dbReference type="GO" id="GO:0050185">
    <property type="term" value="F:phosphatidylinositol deacylase activity"/>
    <property type="evidence" value="ECO:0007669"/>
    <property type="project" value="TreeGrafter"/>
</dbReference>